<dbReference type="EMBL" id="CM023485">
    <property type="protein sequence ID" value="KAH6931374.1"/>
    <property type="molecule type" value="Genomic_DNA"/>
</dbReference>
<name>A0ACB7SF90_HYAAI</name>
<evidence type="ECO:0000313" key="1">
    <source>
        <dbReference type="EMBL" id="KAH6931374.1"/>
    </source>
</evidence>
<organism evidence="1 2">
    <name type="scientific">Hyalomma asiaticum</name>
    <name type="common">Tick</name>
    <dbReference type="NCBI Taxonomy" id="266040"/>
    <lineage>
        <taxon>Eukaryota</taxon>
        <taxon>Metazoa</taxon>
        <taxon>Ecdysozoa</taxon>
        <taxon>Arthropoda</taxon>
        <taxon>Chelicerata</taxon>
        <taxon>Arachnida</taxon>
        <taxon>Acari</taxon>
        <taxon>Parasitiformes</taxon>
        <taxon>Ixodida</taxon>
        <taxon>Ixodoidea</taxon>
        <taxon>Ixodidae</taxon>
        <taxon>Hyalomminae</taxon>
        <taxon>Hyalomma</taxon>
    </lineage>
</organism>
<proteinExistence type="predicted"/>
<reference evidence="1" key="1">
    <citation type="submission" date="2020-05" db="EMBL/GenBank/DDBJ databases">
        <title>Large-scale comparative analyses of tick genomes elucidate their genetic diversity and vector capacities.</title>
        <authorList>
            <person name="Jia N."/>
            <person name="Wang J."/>
            <person name="Shi W."/>
            <person name="Du L."/>
            <person name="Sun Y."/>
            <person name="Zhan W."/>
            <person name="Jiang J."/>
            <person name="Wang Q."/>
            <person name="Zhang B."/>
            <person name="Ji P."/>
            <person name="Sakyi L.B."/>
            <person name="Cui X."/>
            <person name="Yuan T."/>
            <person name="Jiang B."/>
            <person name="Yang W."/>
            <person name="Lam T.T.-Y."/>
            <person name="Chang Q."/>
            <person name="Ding S."/>
            <person name="Wang X."/>
            <person name="Zhu J."/>
            <person name="Ruan X."/>
            <person name="Zhao L."/>
            <person name="Wei J."/>
            <person name="Que T."/>
            <person name="Du C."/>
            <person name="Cheng J."/>
            <person name="Dai P."/>
            <person name="Han X."/>
            <person name="Huang E."/>
            <person name="Gao Y."/>
            <person name="Liu J."/>
            <person name="Shao H."/>
            <person name="Ye R."/>
            <person name="Li L."/>
            <person name="Wei W."/>
            <person name="Wang X."/>
            <person name="Wang C."/>
            <person name="Yang T."/>
            <person name="Huo Q."/>
            <person name="Li W."/>
            <person name="Guo W."/>
            <person name="Chen H."/>
            <person name="Zhou L."/>
            <person name="Ni X."/>
            <person name="Tian J."/>
            <person name="Zhou Y."/>
            <person name="Sheng Y."/>
            <person name="Liu T."/>
            <person name="Pan Y."/>
            <person name="Xia L."/>
            <person name="Li J."/>
            <person name="Zhao F."/>
            <person name="Cao W."/>
        </authorList>
    </citation>
    <scope>NUCLEOTIDE SEQUENCE</scope>
    <source>
        <strain evidence="1">Hyas-2018</strain>
    </source>
</reference>
<keyword evidence="2" id="KW-1185">Reference proteome</keyword>
<dbReference type="Proteomes" id="UP000821845">
    <property type="component" value="Chromosome 5"/>
</dbReference>
<evidence type="ECO:0000313" key="2">
    <source>
        <dbReference type="Proteomes" id="UP000821845"/>
    </source>
</evidence>
<gene>
    <name evidence="1" type="ORF">HPB50_023994</name>
</gene>
<accession>A0ACB7SF90</accession>
<sequence length="238" mass="25793">MFRGRGMPPVNWPFSDTGSEGRRTRILSMKALPRDARRALPEDKRCTTRPLQSAKAPPSRPRSLLARSLSTAALLAPVDGAKAVDRERGGKTCAIPSLRAATSQAAWSRCAARLPSAPAKKPVHRRQRSVLRRSSPVARFSAPCGGASRVCARFSIPPPCMLRRLGPCARPKTLAAHRLDDDTCVLHRGRRLNTASSAGVRRRDFSRACAASPRRAHLCPPSRDGSPFAASMTTTSEI</sequence>
<comment type="caution">
    <text evidence="1">The sequence shown here is derived from an EMBL/GenBank/DDBJ whole genome shotgun (WGS) entry which is preliminary data.</text>
</comment>
<protein>
    <submittedName>
        <fullName evidence="1">Uncharacterized protein</fullName>
    </submittedName>
</protein>